<dbReference type="InterPro" id="IPR032710">
    <property type="entry name" value="NTF2-like_dom_sf"/>
</dbReference>
<dbReference type="EMBL" id="CP000474">
    <property type="protein sequence ID" value="ABM08634.1"/>
    <property type="molecule type" value="Genomic_DNA"/>
</dbReference>
<dbReference type="SUPFAM" id="SSF54427">
    <property type="entry name" value="NTF2-like"/>
    <property type="match status" value="1"/>
</dbReference>
<organism evidence="2 3">
    <name type="scientific">Paenarthrobacter aurescens (strain TC1)</name>
    <dbReference type="NCBI Taxonomy" id="290340"/>
    <lineage>
        <taxon>Bacteria</taxon>
        <taxon>Bacillati</taxon>
        <taxon>Actinomycetota</taxon>
        <taxon>Actinomycetes</taxon>
        <taxon>Micrococcales</taxon>
        <taxon>Micrococcaceae</taxon>
        <taxon>Paenarthrobacter</taxon>
    </lineage>
</organism>
<gene>
    <name evidence="2" type="ordered locus">AAur_4077</name>
</gene>
<dbReference type="eggNOG" id="COG4319">
    <property type="taxonomic scope" value="Bacteria"/>
</dbReference>
<evidence type="ECO:0008006" key="4">
    <source>
        <dbReference type="Google" id="ProtNLM"/>
    </source>
</evidence>
<dbReference type="NCBIfam" id="TIGR02246">
    <property type="entry name" value="SgcJ/EcaC family oxidoreductase"/>
    <property type="match status" value="1"/>
</dbReference>
<proteinExistence type="predicted"/>
<evidence type="ECO:0000313" key="3">
    <source>
        <dbReference type="Proteomes" id="UP000000637"/>
    </source>
</evidence>
<dbReference type="Gene3D" id="3.10.450.50">
    <property type="match status" value="1"/>
</dbReference>
<sequence length="126" mass="14209">MEDADFVNVVGMWWNNRRQIMFNHDYGFRHMFPDTEMVLEKVKVRELGTEVAVVHARWSMTGQITPTGERSGPRRGVISFTAVRQSDGRWLAVSAQNTDIVPGKQTNVAADGRLTPESYETPGQGQ</sequence>
<dbReference type="HOGENOM" id="CLU_129336_0_1_11"/>
<keyword evidence="3" id="KW-1185">Reference proteome</keyword>
<protein>
    <recommendedName>
        <fullName evidence="4">DUF4440 domain-containing protein</fullName>
    </recommendedName>
</protein>
<dbReference type="InterPro" id="IPR011944">
    <property type="entry name" value="Steroid_delta5-4_isomerase"/>
</dbReference>
<reference evidence="2 3" key="1">
    <citation type="journal article" date="2006" name="PLoS Genet.">
        <title>Secrets of soil survival revealed by the genome sequence of Arthrobacter aurescens TC1.</title>
        <authorList>
            <person name="Mongodin E.F."/>
            <person name="Shapir N."/>
            <person name="Daugherty S.C."/>
            <person name="DeBoy R.T."/>
            <person name="Emerson J.B."/>
            <person name="Shvartzbeyn A."/>
            <person name="Radune D."/>
            <person name="Vamathevan J."/>
            <person name="Riggs F."/>
            <person name="Grinberg V."/>
            <person name="Khouri H."/>
            <person name="Wackett L.P."/>
            <person name="Nelson K.E."/>
            <person name="Sadowsky M.J."/>
        </authorList>
    </citation>
    <scope>NUCLEOTIDE SEQUENCE [LARGE SCALE GENOMIC DNA]</scope>
    <source>
        <strain evidence="2 3">TC1</strain>
    </source>
</reference>
<evidence type="ECO:0000256" key="1">
    <source>
        <dbReference type="SAM" id="MobiDB-lite"/>
    </source>
</evidence>
<feature type="region of interest" description="Disordered" evidence="1">
    <location>
        <begin position="102"/>
        <end position="126"/>
    </location>
</feature>
<accession>A1RBY3</accession>
<dbReference type="STRING" id="290340.AAur_4077"/>
<dbReference type="KEGG" id="aau:AAur_4077"/>
<name>A1RBY3_PAEAT</name>
<evidence type="ECO:0000313" key="2">
    <source>
        <dbReference type="EMBL" id="ABM08634.1"/>
    </source>
</evidence>
<dbReference type="Proteomes" id="UP000000637">
    <property type="component" value="Chromosome"/>
</dbReference>
<dbReference type="AlphaFoldDB" id="A1RBY3"/>